<evidence type="ECO:0000256" key="2">
    <source>
        <dbReference type="ARBA" id="ARBA00011245"/>
    </source>
</evidence>
<evidence type="ECO:0000256" key="9">
    <source>
        <dbReference type="ARBA" id="ARBA00032824"/>
    </source>
</evidence>
<evidence type="ECO:0000256" key="7">
    <source>
        <dbReference type="ARBA" id="ARBA00023157"/>
    </source>
</evidence>
<evidence type="ECO:0000256" key="6">
    <source>
        <dbReference type="ARBA" id="ARBA00023002"/>
    </source>
</evidence>
<dbReference type="GO" id="GO:0004601">
    <property type="term" value="F:peroxidase activity"/>
    <property type="evidence" value="ECO:0007669"/>
    <property type="project" value="UniProtKB-KW"/>
</dbReference>
<keyword evidence="4 14" id="KW-0575">Peroxidase</keyword>
<reference evidence="14 15" key="1">
    <citation type="submission" date="2021-01" db="EMBL/GenBank/DDBJ databases">
        <title>Azospirillum sp. YIM DDC1 draft genome.</title>
        <authorList>
            <person name="Wang Y.-X."/>
        </authorList>
    </citation>
    <scope>NUCLEOTIDE SEQUENCE [LARGE SCALE GENOMIC DNA]</scope>
    <source>
        <strain evidence="14 15">YIM DDC1</strain>
    </source>
</reference>
<comment type="caution">
    <text evidence="14">The sequence shown here is derived from an EMBL/GenBank/DDBJ whole genome shotgun (WGS) entry which is preliminary data.</text>
</comment>
<organism evidence="14 15">
    <name type="scientific">Azospirillum aestuarii</name>
    <dbReference type="NCBI Taxonomy" id="2802052"/>
    <lineage>
        <taxon>Bacteria</taxon>
        <taxon>Pseudomonadati</taxon>
        <taxon>Pseudomonadota</taxon>
        <taxon>Alphaproteobacteria</taxon>
        <taxon>Rhodospirillales</taxon>
        <taxon>Azospirillaceae</taxon>
        <taxon>Azospirillum</taxon>
    </lineage>
</organism>
<dbReference type="PROSITE" id="PS51352">
    <property type="entry name" value="THIOREDOXIN_2"/>
    <property type="match status" value="1"/>
</dbReference>
<dbReference type="InterPro" id="IPR013766">
    <property type="entry name" value="Thioredoxin_domain"/>
</dbReference>
<dbReference type="NCBIfam" id="NF006960">
    <property type="entry name" value="PRK09437.1"/>
    <property type="match status" value="1"/>
</dbReference>
<evidence type="ECO:0000256" key="5">
    <source>
        <dbReference type="ARBA" id="ARBA00022862"/>
    </source>
</evidence>
<keyword evidence="15" id="KW-1185">Reference proteome</keyword>
<protein>
    <recommendedName>
        <fullName evidence="3">thioredoxin-dependent peroxiredoxin</fullName>
        <ecNumber evidence="3">1.11.1.24</ecNumber>
    </recommendedName>
    <alternativeName>
        <fullName evidence="9">Thioredoxin peroxidase</fullName>
    </alternativeName>
    <alternativeName>
        <fullName evidence="11">Thioredoxin-dependent peroxiredoxin Bcp</fullName>
    </alternativeName>
</protein>
<proteinExistence type="inferred from homology"/>
<dbReference type="EC" id="1.11.1.24" evidence="3"/>
<dbReference type="Pfam" id="PF00578">
    <property type="entry name" value="AhpC-TSA"/>
    <property type="match status" value="1"/>
</dbReference>
<dbReference type="Proteomes" id="UP000654452">
    <property type="component" value="Unassembled WGS sequence"/>
</dbReference>
<comment type="similarity">
    <text evidence="10">Belongs to the peroxiredoxin family. BCP/PrxQ subfamily.</text>
</comment>
<evidence type="ECO:0000313" key="14">
    <source>
        <dbReference type="EMBL" id="MBK4718178.1"/>
    </source>
</evidence>
<keyword evidence="7" id="KW-1015">Disulfide bond</keyword>
<dbReference type="PANTHER" id="PTHR42801:SF4">
    <property type="entry name" value="AHPC_TSA FAMILY PROTEIN"/>
    <property type="match status" value="1"/>
</dbReference>
<keyword evidence="5" id="KW-0049">Antioxidant</keyword>
<dbReference type="InterPro" id="IPR000866">
    <property type="entry name" value="AhpC/TSA"/>
</dbReference>
<dbReference type="InterPro" id="IPR024706">
    <property type="entry name" value="Peroxiredoxin_AhpC-typ"/>
</dbReference>
<feature type="domain" description="Thioredoxin" evidence="13">
    <location>
        <begin position="10"/>
        <end position="161"/>
    </location>
</feature>
<dbReference type="CDD" id="cd03017">
    <property type="entry name" value="PRX_BCP"/>
    <property type="match status" value="1"/>
</dbReference>
<dbReference type="SUPFAM" id="SSF52833">
    <property type="entry name" value="Thioredoxin-like"/>
    <property type="match status" value="1"/>
</dbReference>
<sequence>MSEAQNAAAIEAGAPAPDFTMPTDGGGSVTLSALRGKPVVLYFYPKDDTSGCTSEACGFRDQLPDFSGLDAVIIGVSKDSVASHDKFKAKYELPFTLASDKEAGVAEAYGVWVEKSMYGRKYMGLERATFLIDKDGIVRNVWRKVKVTGHVAAVLKALQAL</sequence>
<evidence type="ECO:0000256" key="1">
    <source>
        <dbReference type="ARBA" id="ARBA00003330"/>
    </source>
</evidence>
<evidence type="ECO:0000256" key="11">
    <source>
        <dbReference type="ARBA" id="ARBA00042639"/>
    </source>
</evidence>
<dbReference type="RefSeq" id="WP_200484358.1">
    <property type="nucleotide sequence ID" value="NZ_JAEPIV010000002.1"/>
</dbReference>
<gene>
    <name evidence="14" type="primary">bcp</name>
    <name evidence="14" type="ORF">JJL56_04780</name>
</gene>
<comment type="catalytic activity">
    <reaction evidence="12">
        <text>a hydroperoxide + [thioredoxin]-dithiol = an alcohol + [thioredoxin]-disulfide + H2O</text>
        <dbReference type="Rhea" id="RHEA:62620"/>
        <dbReference type="Rhea" id="RHEA-COMP:10698"/>
        <dbReference type="Rhea" id="RHEA-COMP:10700"/>
        <dbReference type="ChEBI" id="CHEBI:15377"/>
        <dbReference type="ChEBI" id="CHEBI:29950"/>
        <dbReference type="ChEBI" id="CHEBI:30879"/>
        <dbReference type="ChEBI" id="CHEBI:35924"/>
        <dbReference type="ChEBI" id="CHEBI:50058"/>
        <dbReference type="EC" id="1.11.1.24"/>
    </reaction>
</comment>
<evidence type="ECO:0000256" key="3">
    <source>
        <dbReference type="ARBA" id="ARBA00013017"/>
    </source>
</evidence>
<dbReference type="Gene3D" id="3.40.30.10">
    <property type="entry name" value="Glutaredoxin"/>
    <property type="match status" value="1"/>
</dbReference>
<accession>A0ABS1HV32</accession>
<keyword evidence="8" id="KW-0676">Redox-active center</keyword>
<evidence type="ECO:0000256" key="10">
    <source>
        <dbReference type="ARBA" id="ARBA00038489"/>
    </source>
</evidence>
<evidence type="ECO:0000256" key="8">
    <source>
        <dbReference type="ARBA" id="ARBA00023284"/>
    </source>
</evidence>
<name>A0ABS1HV32_9PROT</name>
<evidence type="ECO:0000313" key="15">
    <source>
        <dbReference type="Proteomes" id="UP000654452"/>
    </source>
</evidence>
<dbReference type="InterPro" id="IPR036249">
    <property type="entry name" value="Thioredoxin-like_sf"/>
</dbReference>
<dbReference type="PIRSF" id="PIRSF000239">
    <property type="entry name" value="AHPC"/>
    <property type="match status" value="1"/>
</dbReference>
<comment type="function">
    <text evidence="1">Thiol-specific peroxidase that catalyzes the reduction of hydrogen peroxide and organic hydroperoxides to water and alcohols, respectively. Plays a role in cell protection against oxidative stress by detoxifying peroxides and as sensor of hydrogen peroxide-mediated signaling events.</text>
</comment>
<evidence type="ECO:0000256" key="12">
    <source>
        <dbReference type="ARBA" id="ARBA00049091"/>
    </source>
</evidence>
<dbReference type="PANTHER" id="PTHR42801">
    <property type="entry name" value="THIOREDOXIN-DEPENDENT PEROXIDE REDUCTASE"/>
    <property type="match status" value="1"/>
</dbReference>
<dbReference type="EMBL" id="JAEPIV010000002">
    <property type="protein sequence ID" value="MBK4718178.1"/>
    <property type="molecule type" value="Genomic_DNA"/>
</dbReference>
<evidence type="ECO:0000256" key="4">
    <source>
        <dbReference type="ARBA" id="ARBA00022559"/>
    </source>
</evidence>
<keyword evidence="6" id="KW-0560">Oxidoreductase</keyword>
<comment type="subunit">
    <text evidence="2">Monomer.</text>
</comment>
<evidence type="ECO:0000259" key="13">
    <source>
        <dbReference type="PROSITE" id="PS51352"/>
    </source>
</evidence>
<dbReference type="InterPro" id="IPR050924">
    <property type="entry name" value="Peroxiredoxin_BCP/PrxQ"/>
</dbReference>